<name>A0A2R4BM90_THAAR</name>
<evidence type="ECO:0000256" key="5">
    <source>
        <dbReference type="ARBA" id="ARBA00023136"/>
    </source>
</evidence>
<feature type="transmembrane region" description="Helical" evidence="6">
    <location>
        <begin position="705"/>
        <end position="728"/>
    </location>
</feature>
<dbReference type="GO" id="GO:0005886">
    <property type="term" value="C:plasma membrane"/>
    <property type="evidence" value="ECO:0007669"/>
    <property type="project" value="UniProtKB-SubCell"/>
</dbReference>
<keyword evidence="3 6" id="KW-0812">Transmembrane</keyword>
<feature type="transmembrane region" description="Helical" evidence="6">
    <location>
        <begin position="420"/>
        <end position="444"/>
    </location>
</feature>
<dbReference type="KEGG" id="tak:Tharo_1521"/>
<feature type="transmembrane region" description="Helical" evidence="6">
    <location>
        <begin position="348"/>
        <end position="372"/>
    </location>
</feature>
<accession>A0A2R4BM90</accession>
<dbReference type="Pfam" id="PF02687">
    <property type="entry name" value="FtsX"/>
    <property type="match status" value="2"/>
</dbReference>
<proteinExistence type="predicted"/>
<evidence type="ECO:0000313" key="8">
    <source>
        <dbReference type="EMBL" id="AVR88445.1"/>
    </source>
</evidence>
<protein>
    <submittedName>
        <fullName evidence="8">Putative heavy metal transporter permease</fullName>
    </submittedName>
</protein>
<feature type="domain" description="ABC3 transporter permease C-terminal" evidence="7">
    <location>
        <begin position="261"/>
        <end position="367"/>
    </location>
</feature>
<evidence type="ECO:0000256" key="2">
    <source>
        <dbReference type="ARBA" id="ARBA00022475"/>
    </source>
</evidence>
<organism evidence="8 9">
    <name type="scientific">Thauera aromatica K172</name>
    <dbReference type="NCBI Taxonomy" id="44139"/>
    <lineage>
        <taxon>Bacteria</taxon>
        <taxon>Pseudomonadati</taxon>
        <taxon>Pseudomonadota</taxon>
        <taxon>Betaproteobacteria</taxon>
        <taxon>Rhodocyclales</taxon>
        <taxon>Zoogloeaceae</taxon>
        <taxon>Thauera</taxon>
    </lineage>
</organism>
<dbReference type="EMBL" id="CP028339">
    <property type="protein sequence ID" value="AVR88445.1"/>
    <property type="molecule type" value="Genomic_DNA"/>
</dbReference>
<dbReference type="Proteomes" id="UP000241885">
    <property type="component" value="Chromosome"/>
</dbReference>
<evidence type="ECO:0000256" key="1">
    <source>
        <dbReference type="ARBA" id="ARBA00004651"/>
    </source>
</evidence>
<dbReference type="PANTHER" id="PTHR30287:SF1">
    <property type="entry name" value="INNER MEMBRANE PROTEIN"/>
    <property type="match status" value="1"/>
</dbReference>
<keyword evidence="5 6" id="KW-0472">Membrane</keyword>
<evidence type="ECO:0000256" key="6">
    <source>
        <dbReference type="SAM" id="Phobius"/>
    </source>
</evidence>
<feature type="domain" description="ABC3 transporter permease C-terminal" evidence="7">
    <location>
        <begin position="711"/>
        <end position="825"/>
    </location>
</feature>
<feature type="transmembrane region" description="Helical" evidence="6">
    <location>
        <begin position="473"/>
        <end position="492"/>
    </location>
</feature>
<reference evidence="8 9" key="1">
    <citation type="submission" date="2018-03" db="EMBL/GenBank/DDBJ databases">
        <title>Complete genome sequence of Thauera aromatica, a model organism for studying aromatic compound degradation under denitrifying conditions.</title>
        <authorList>
            <person name="Lo H.-Y."/>
            <person name="Goris T."/>
            <person name="Boll M."/>
            <person name="Mueller J.A."/>
        </authorList>
    </citation>
    <scope>NUCLEOTIDE SEQUENCE [LARGE SCALE GENOMIC DNA]</scope>
    <source>
        <strain evidence="8 9">K172</strain>
    </source>
</reference>
<sequence>MMMRNLRLAWRMMLRDLRSGELHLLGLAIVIAVASLTSVGFLADRVGRALDREANQLLGGDLLLRADRPWPAHFGEEARARGLQTATTVLFTSMAGTAETVALTGVKVVEAGYPLRGTIRIAPGPNQADAAAGRVPERGEVWLDERLFAELGVETGQSIGLGELQFRVGAMIGFESDRGANFFSLLPRAVFNLEDLEATGLIAEGSRATWRLHVAGAAAAVAAYERWARARLERGQAVEGVDDARPEVRAALDQAQRFLRLAALLAVILAAVAVGLSARRFMARHLDGCAVMRVLGARQAQVLGIVVGEFVLFGVAAAAAGSALGWAVQWGLAGGLRELLATELPAPSWLPLAHGLAVGMALLAGFVLPQLLRLGRVSTLRVLRREFAFTEPVSGTAWALGLAALLGLVFWIAADARLGAMVAAGFVAALGVFALAAWGVLWLAGRLKGEGSLRGGGWRYGVAALGRRMSASVIQVVALGLGMTALLLLTLVRADLLDNWRRMAPADAPNRFVINIQPAQRAAVGELFVAEGLPAPEIQPMIRGRMVAINGRPVDPDAFDNPRTRRLAEREFNLSYAAELPAGNAVEAGRWHGAERVPQFSVEKGLAQTFGLEVGDRVAFDIGGTRIEAPLTSVRRLDWDSMRVNFFFIAAPGLLEEQPASLITSFHLPPSAHGFTTRLIERFPNLTVIDVAAVLAQVQSITDKLIVVVQFVFGFAVFAGLVVLYSALQATHDEREYELAMLRTLGARNRQVRQALLAEFLVLGGVAGGLAGLGASAIGWVLAEQVFKMPYLPAPGPVLIAALCGAAGVVGGGWLGTRKLLSRPPLASLRALG</sequence>
<dbReference type="PANTHER" id="PTHR30287">
    <property type="entry name" value="MEMBRANE COMPONENT OF PREDICTED ABC SUPERFAMILY METABOLITE UPTAKE TRANSPORTER"/>
    <property type="match status" value="1"/>
</dbReference>
<evidence type="ECO:0000313" key="9">
    <source>
        <dbReference type="Proteomes" id="UP000241885"/>
    </source>
</evidence>
<feature type="transmembrane region" description="Helical" evidence="6">
    <location>
        <begin position="794"/>
        <end position="815"/>
    </location>
</feature>
<feature type="transmembrane region" description="Helical" evidence="6">
    <location>
        <begin position="258"/>
        <end position="276"/>
    </location>
</feature>
<feature type="transmembrane region" description="Helical" evidence="6">
    <location>
        <begin position="302"/>
        <end position="328"/>
    </location>
</feature>
<dbReference type="InterPro" id="IPR038766">
    <property type="entry name" value="Membrane_comp_ABC_pdt"/>
</dbReference>
<keyword evidence="2" id="KW-1003">Cell membrane</keyword>
<feature type="transmembrane region" description="Helical" evidence="6">
    <location>
        <begin position="756"/>
        <end position="782"/>
    </location>
</feature>
<dbReference type="AlphaFoldDB" id="A0A2R4BM90"/>
<keyword evidence="9" id="KW-1185">Reference proteome</keyword>
<evidence type="ECO:0000259" key="7">
    <source>
        <dbReference type="Pfam" id="PF02687"/>
    </source>
</evidence>
<evidence type="ECO:0000256" key="3">
    <source>
        <dbReference type="ARBA" id="ARBA00022692"/>
    </source>
</evidence>
<evidence type="ECO:0000256" key="4">
    <source>
        <dbReference type="ARBA" id="ARBA00022989"/>
    </source>
</evidence>
<dbReference type="InterPro" id="IPR003838">
    <property type="entry name" value="ABC3_permease_C"/>
</dbReference>
<keyword evidence="4 6" id="KW-1133">Transmembrane helix</keyword>
<comment type="subcellular location">
    <subcellularLocation>
        <location evidence="1">Cell membrane</location>
        <topology evidence="1">Multi-pass membrane protein</topology>
    </subcellularLocation>
</comment>
<gene>
    <name evidence="8" type="ORF">Tharo_1521</name>
</gene>
<feature type="transmembrane region" description="Helical" evidence="6">
    <location>
        <begin position="393"/>
        <end position="414"/>
    </location>
</feature>